<accession>A0A6J1I4U6</accession>
<evidence type="ECO:0000313" key="6">
    <source>
        <dbReference type="RefSeq" id="XP_022971115.1"/>
    </source>
</evidence>
<gene>
    <name evidence="6" type="primary">LOC111469883</name>
</gene>
<keyword evidence="4" id="KW-0052">Apoplast</keyword>
<reference evidence="6" key="1">
    <citation type="submission" date="2025-08" db="UniProtKB">
        <authorList>
            <consortium name="RefSeq"/>
        </authorList>
    </citation>
    <scope>IDENTIFICATION</scope>
    <source>
        <tissue evidence="6">Young leaves</tissue>
    </source>
</reference>
<dbReference type="GeneID" id="111469883"/>
<proteinExistence type="inferred from homology"/>
<organism evidence="5 6">
    <name type="scientific">Cucurbita maxima</name>
    <name type="common">Pumpkin</name>
    <name type="synonym">Winter squash</name>
    <dbReference type="NCBI Taxonomy" id="3661"/>
    <lineage>
        <taxon>Eukaryota</taxon>
        <taxon>Viridiplantae</taxon>
        <taxon>Streptophyta</taxon>
        <taxon>Embryophyta</taxon>
        <taxon>Tracheophyta</taxon>
        <taxon>Spermatophyta</taxon>
        <taxon>Magnoliopsida</taxon>
        <taxon>eudicotyledons</taxon>
        <taxon>Gunneridae</taxon>
        <taxon>Pentapetalae</taxon>
        <taxon>rosids</taxon>
        <taxon>fabids</taxon>
        <taxon>Cucurbitales</taxon>
        <taxon>Cucurbitaceae</taxon>
        <taxon>Cucurbiteae</taxon>
        <taxon>Cucurbita</taxon>
    </lineage>
</organism>
<keyword evidence="4" id="KW-0732">Signal</keyword>
<name>A0A6J1I4U6_CUCMA</name>
<feature type="chain" id="PRO_5027155889" description="Dirigent protein" evidence="4">
    <location>
        <begin position="26"/>
        <end position="171"/>
    </location>
</feature>
<dbReference type="Proteomes" id="UP000504608">
    <property type="component" value="Unplaced"/>
</dbReference>
<evidence type="ECO:0000256" key="2">
    <source>
        <dbReference type="ARBA" id="ARBA00011738"/>
    </source>
</evidence>
<evidence type="ECO:0000256" key="4">
    <source>
        <dbReference type="RuleBase" id="RU363099"/>
    </source>
</evidence>
<comment type="similarity">
    <text evidence="1 4">Belongs to the plant dirigent protein family.</text>
</comment>
<evidence type="ECO:0000256" key="1">
    <source>
        <dbReference type="ARBA" id="ARBA00010746"/>
    </source>
</evidence>
<keyword evidence="5" id="KW-1185">Reference proteome</keyword>
<dbReference type="InterPro" id="IPR044859">
    <property type="entry name" value="Allene_oxi_cyc_Dirigent"/>
</dbReference>
<evidence type="ECO:0000313" key="5">
    <source>
        <dbReference type="Proteomes" id="UP000504608"/>
    </source>
</evidence>
<comment type="subunit">
    <text evidence="2 4">Homodimer.</text>
</comment>
<dbReference type="AlphaFoldDB" id="A0A6J1I4U6"/>
<dbReference type="PANTHER" id="PTHR21495">
    <property type="entry name" value="NUCLEOPORIN-RELATED"/>
    <property type="match status" value="1"/>
</dbReference>
<evidence type="ECO:0000256" key="3">
    <source>
        <dbReference type="ARBA" id="ARBA00022525"/>
    </source>
</evidence>
<dbReference type="KEGG" id="cmax:111469883"/>
<dbReference type="Gene3D" id="2.40.480.10">
    <property type="entry name" value="Allene oxide cyclase-like"/>
    <property type="match status" value="1"/>
</dbReference>
<keyword evidence="3 4" id="KW-0964">Secreted</keyword>
<comment type="subcellular location">
    <subcellularLocation>
        <location evidence="4">Secreted</location>
        <location evidence="4">Extracellular space</location>
        <location evidence="4">Apoplast</location>
    </subcellularLocation>
</comment>
<dbReference type="InterPro" id="IPR004265">
    <property type="entry name" value="Dirigent"/>
</dbReference>
<dbReference type="RefSeq" id="XP_022971115.1">
    <property type="nucleotide sequence ID" value="XM_023115347.1"/>
</dbReference>
<sequence length="171" mass="18505">MANISLSFSFILLIAALPWTRTLHAKKTNVQFYFHDTVTGKTPSAIKVAEAPTSAKSSTLFGVLFIIDDPLTEKPDPKSKEVGRAQGLYASAAQQEVGLLMTLTYQFTAGEFNGSSIVIVGKNSVFHKVRELPVVGGTGAFRFARGYALARTYWFNAAGDAIVGYNVTVLH</sequence>
<protein>
    <recommendedName>
        <fullName evidence="4">Dirigent protein</fullName>
    </recommendedName>
</protein>
<dbReference type="GO" id="GO:0048046">
    <property type="term" value="C:apoplast"/>
    <property type="evidence" value="ECO:0007669"/>
    <property type="project" value="UniProtKB-SubCell"/>
</dbReference>
<dbReference type="GO" id="GO:0009699">
    <property type="term" value="P:phenylpropanoid biosynthetic process"/>
    <property type="evidence" value="ECO:0007669"/>
    <property type="project" value="UniProtKB-ARBA"/>
</dbReference>
<comment type="function">
    <text evidence="4">Dirigent proteins impart stereoselectivity on the phenoxy radical-coupling reaction, yielding optically active lignans from two molecules of coniferyl alcohol in the biosynthesis of lignans, flavonolignans, and alkaloids and thus plays a central role in plant secondary metabolism.</text>
</comment>
<dbReference type="OrthoDB" id="1864232at2759"/>
<dbReference type="Pfam" id="PF03018">
    <property type="entry name" value="Dirigent"/>
    <property type="match status" value="1"/>
</dbReference>
<feature type="signal peptide" evidence="4">
    <location>
        <begin position="1"/>
        <end position="25"/>
    </location>
</feature>